<gene>
    <name evidence="2" type="ORF">NW762_000816</name>
</gene>
<proteinExistence type="predicted"/>
<sequence>MANLYNLGQAPSQHYHDSAFYPRPSGSPEVKRSSKPKPKNKSKNKNKNKTKDQASGWGFLVEAHQWAYQLMLIELKIAAKALLNSMTREESDDTLDEGLTTEQLTQRSYSSIMHGVPIESKP</sequence>
<feature type="region of interest" description="Disordered" evidence="1">
    <location>
        <begin position="88"/>
        <end position="122"/>
    </location>
</feature>
<organism evidence="2 3">
    <name type="scientific">Fusarium torreyae</name>
    <dbReference type="NCBI Taxonomy" id="1237075"/>
    <lineage>
        <taxon>Eukaryota</taxon>
        <taxon>Fungi</taxon>
        <taxon>Dikarya</taxon>
        <taxon>Ascomycota</taxon>
        <taxon>Pezizomycotina</taxon>
        <taxon>Sordariomycetes</taxon>
        <taxon>Hypocreomycetidae</taxon>
        <taxon>Hypocreales</taxon>
        <taxon>Nectriaceae</taxon>
        <taxon>Fusarium</taxon>
    </lineage>
</organism>
<feature type="compositionally biased region" description="Basic residues" evidence="1">
    <location>
        <begin position="33"/>
        <end position="48"/>
    </location>
</feature>
<evidence type="ECO:0000313" key="2">
    <source>
        <dbReference type="EMBL" id="KAJ4272106.1"/>
    </source>
</evidence>
<name>A0A9W8VNF0_9HYPO</name>
<dbReference type="AlphaFoldDB" id="A0A9W8VNF0"/>
<feature type="region of interest" description="Disordered" evidence="1">
    <location>
        <begin position="1"/>
        <end position="54"/>
    </location>
</feature>
<feature type="compositionally biased region" description="Polar residues" evidence="1">
    <location>
        <begin position="100"/>
        <end position="111"/>
    </location>
</feature>
<dbReference type="EMBL" id="JAOQAZ010000001">
    <property type="protein sequence ID" value="KAJ4272106.1"/>
    <property type="molecule type" value="Genomic_DNA"/>
</dbReference>
<comment type="caution">
    <text evidence="2">The sequence shown here is derived from an EMBL/GenBank/DDBJ whole genome shotgun (WGS) entry which is preliminary data.</text>
</comment>
<reference evidence="2" key="1">
    <citation type="submission" date="2022-09" db="EMBL/GenBank/DDBJ databases">
        <title>Fusarium specimens isolated from Avocado Roots.</title>
        <authorList>
            <person name="Stajich J."/>
            <person name="Roper C."/>
            <person name="Heimlech-Rivalta G."/>
        </authorList>
    </citation>
    <scope>NUCLEOTIDE SEQUENCE</scope>
    <source>
        <strain evidence="2">CF00136</strain>
    </source>
</reference>
<accession>A0A9W8VNF0</accession>
<protein>
    <submittedName>
        <fullName evidence="2">Uncharacterized protein</fullName>
    </submittedName>
</protein>
<evidence type="ECO:0000313" key="3">
    <source>
        <dbReference type="Proteomes" id="UP001152049"/>
    </source>
</evidence>
<keyword evidence="3" id="KW-1185">Reference proteome</keyword>
<evidence type="ECO:0000256" key="1">
    <source>
        <dbReference type="SAM" id="MobiDB-lite"/>
    </source>
</evidence>
<dbReference type="Proteomes" id="UP001152049">
    <property type="component" value="Unassembled WGS sequence"/>
</dbReference>